<name>A0A3N4KJC8_9PEZI</name>
<dbReference type="AlphaFoldDB" id="A0A3N4KJC8"/>
<sequence>MSIPPPLSPSASPPLPLLQCDTLHTQLTKFHSTVSIYRELFSKPGARTVNWAPLMDVKYTQLVQYNASLKAVKATLDGKADRTAEEEEAYKEVWSLYLAALQGARGGSEEREDDFYMYFRSIYMFSYEG</sequence>
<organism evidence="1 2">
    <name type="scientific">Morchella conica CCBAS932</name>
    <dbReference type="NCBI Taxonomy" id="1392247"/>
    <lineage>
        <taxon>Eukaryota</taxon>
        <taxon>Fungi</taxon>
        <taxon>Dikarya</taxon>
        <taxon>Ascomycota</taxon>
        <taxon>Pezizomycotina</taxon>
        <taxon>Pezizomycetes</taxon>
        <taxon>Pezizales</taxon>
        <taxon>Morchellaceae</taxon>
        <taxon>Morchella</taxon>
    </lineage>
</organism>
<keyword evidence="2" id="KW-1185">Reference proteome</keyword>
<dbReference type="Proteomes" id="UP000277580">
    <property type="component" value="Unassembled WGS sequence"/>
</dbReference>
<gene>
    <name evidence="1" type="ORF">P167DRAFT_566399</name>
</gene>
<proteinExistence type="predicted"/>
<reference evidence="1 2" key="1">
    <citation type="journal article" date="2018" name="Nat. Ecol. Evol.">
        <title>Pezizomycetes genomes reveal the molecular basis of ectomycorrhizal truffle lifestyle.</title>
        <authorList>
            <person name="Murat C."/>
            <person name="Payen T."/>
            <person name="Noel B."/>
            <person name="Kuo A."/>
            <person name="Morin E."/>
            <person name="Chen J."/>
            <person name="Kohler A."/>
            <person name="Krizsan K."/>
            <person name="Balestrini R."/>
            <person name="Da Silva C."/>
            <person name="Montanini B."/>
            <person name="Hainaut M."/>
            <person name="Levati E."/>
            <person name="Barry K.W."/>
            <person name="Belfiori B."/>
            <person name="Cichocki N."/>
            <person name="Clum A."/>
            <person name="Dockter R.B."/>
            <person name="Fauchery L."/>
            <person name="Guy J."/>
            <person name="Iotti M."/>
            <person name="Le Tacon F."/>
            <person name="Lindquist E.A."/>
            <person name="Lipzen A."/>
            <person name="Malagnac F."/>
            <person name="Mello A."/>
            <person name="Molinier V."/>
            <person name="Miyauchi S."/>
            <person name="Poulain J."/>
            <person name="Riccioni C."/>
            <person name="Rubini A."/>
            <person name="Sitrit Y."/>
            <person name="Splivallo R."/>
            <person name="Traeger S."/>
            <person name="Wang M."/>
            <person name="Zifcakova L."/>
            <person name="Wipf D."/>
            <person name="Zambonelli A."/>
            <person name="Paolocci F."/>
            <person name="Nowrousian M."/>
            <person name="Ottonello S."/>
            <person name="Baldrian P."/>
            <person name="Spatafora J.W."/>
            <person name="Henrissat B."/>
            <person name="Nagy L.G."/>
            <person name="Aury J.M."/>
            <person name="Wincker P."/>
            <person name="Grigoriev I.V."/>
            <person name="Bonfante P."/>
            <person name="Martin F.M."/>
        </authorList>
    </citation>
    <scope>NUCLEOTIDE SEQUENCE [LARGE SCALE GENOMIC DNA]</scope>
    <source>
        <strain evidence="1 2">CCBAS932</strain>
    </source>
</reference>
<dbReference type="OrthoDB" id="10487828at2759"/>
<dbReference type="EMBL" id="ML119141">
    <property type="protein sequence ID" value="RPB10663.1"/>
    <property type="molecule type" value="Genomic_DNA"/>
</dbReference>
<dbReference type="InParanoid" id="A0A3N4KJC8"/>
<evidence type="ECO:0000313" key="2">
    <source>
        <dbReference type="Proteomes" id="UP000277580"/>
    </source>
</evidence>
<accession>A0A3N4KJC8</accession>
<evidence type="ECO:0000313" key="1">
    <source>
        <dbReference type="EMBL" id="RPB10663.1"/>
    </source>
</evidence>
<protein>
    <submittedName>
        <fullName evidence="1">Uncharacterized protein</fullName>
    </submittedName>
</protein>